<evidence type="ECO:0000256" key="2">
    <source>
        <dbReference type="ARBA" id="ARBA00023125"/>
    </source>
</evidence>
<evidence type="ECO:0000256" key="3">
    <source>
        <dbReference type="ARBA" id="ARBA00023163"/>
    </source>
</evidence>
<dbReference type="Proteomes" id="UP000481421">
    <property type="component" value="Unassembled WGS sequence"/>
</dbReference>
<dbReference type="Pfam" id="PF00356">
    <property type="entry name" value="LacI"/>
    <property type="match status" value="1"/>
</dbReference>
<feature type="domain" description="HTH lacI-type" evidence="5">
    <location>
        <begin position="21"/>
        <end position="75"/>
    </location>
</feature>
<keyword evidence="1" id="KW-0805">Transcription regulation</keyword>
<dbReference type="GO" id="GO:0003700">
    <property type="term" value="F:DNA-binding transcription factor activity"/>
    <property type="evidence" value="ECO:0007669"/>
    <property type="project" value="TreeGrafter"/>
</dbReference>
<dbReference type="AlphaFoldDB" id="A0A6B3RTS4"/>
<dbReference type="Gene3D" id="1.10.260.40">
    <property type="entry name" value="lambda repressor-like DNA-binding domains"/>
    <property type="match status" value="1"/>
</dbReference>
<dbReference type="SUPFAM" id="SSF53822">
    <property type="entry name" value="Periplasmic binding protein-like I"/>
    <property type="match status" value="1"/>
</dbReference>
<dbReference type="GO" id="GO:0000976">
    <property type="term" value="F:transcription cis-regulatory region binding"/>
    <property type="evidence" value="ECO:0007669"/>
    <property type="project" value="TreeGrafter"/>
</dbReference>
<dbReference type="PROSITE" id="PS50932">
    <property type="entry name" value="HTH_LACI_2"/>
    <property type="match status" value="1"/>
</dbReference>
<evidence type="ECO:0000313" key="7">
    <source>
        <dbReference type="Proteomes" id="UP000481421"/>
    </source>
</evidence>
<dbReference type="PANTHER" id="PTHR30146">
    <property type="entry name" value="LACI-RELATED TRANSCRIPTIONAL REPRESSOR"/>
    <property type="match status" value="1"/>
</dbReference>
<evidence type="ECO:0000256" key="4">
    <source>
        <dbReference type="SAM" id="MobiDB-lite"/>
    </source>
</evidence>
<feature type="region of interest" description="Disordered" evidence="4">
    <location>
        <begin position="1"/>
        <end position="20"/>
    </location>
</feature>
<dbReference type="InterPro" id="IPR046335">
    <property type="entry name" value="LacI/GalR-like_sensor"/>
</dbReference>
<evidence type="ECO:0000259" key="5">
    <source>
        <dbReference type="PROSITE" id="PS50932"/>
    </source>
</evidence>
<name>A0A6B3RTS4_9RHOB</name>
<reference evidence="6 7" key="1">
    <citation type="submission" date="2020-02" db="EMBL/GenBank/DDBJ databases">
        <title>Rhodobacter algicola sp. nov., isolated from microalga culture.</title>
        <authorList>
            <person name="Park C.-Y."/>
        </authorList>
    </citation>
    <scope>NUCLEOTIDE SEQUENCE [LARGE SCALE GENOMIC DNA]</scope>
    <source>
        <strain evidence="6 7">ETT8</strain>
    </source>
</reference>
<comment type="caution">
    <text evidence="6">The sequence shown here is derived from an EMBL/GenBank/DDBJ whole genome shotgun (WGS) entry which is preliminary data.</text>
</comment>
<dbReference type="Pfam" id="PF13377">
    <property type="entry name" value="Peripla_BP_3"/>
    <property type="match status" value="1"/>
</dbReference>
<dbReference type="PANTHER" id="PTHR30146:SF138">
    <property type="entry name" value="TRANSCRIPTIONAL REGULATORY PROTEIN"/>
    <property type="match status" value="1"/>
</dbReference>
<dbReference type="SMART" id="SM00354">
    <property type="entry name" value="HTH_LACI"/>
    <property type="match status" value="1"/>
</dbReference>
<keyword evidence="3" id="KW-0804">Transcription</keyword>
<dbReference type="EMBL" id="JAAIKE010000014">
    <property type="protein sequence ID" value="NEX48606.1"/>
    <property type="molecule type" value="Genomic_DNA"/>
</dbReference>
<keyword evidence="2 6" id="KW-0238">DNA-binding</keyword>
<proteinExistence type="predicted"/>
<feature type="compositionally biased region" description="Basic and acidic residues" evidence="4">
    <location>
        <begin position="1"/>
        <end position="11"/>
    </location>
</feature>
<dbReference type="InterPro" id="IPR000843">
    <property type="entry name" value="HTH_LacI"/>
</dbReference>
<protein>
    <submittedName>
        <fullName evidence="6">LacI family DNA-binding transcriptional regulator</fullName>
    </submittedName>
</protein>
<dbReference type="Gene3D" id="3.40.50.2300">
    <property type="match status" value="2"/>
</dbReference>
<dbReference type="CDD" id="cd06273">
    <property type="entry name" value="PBP1_LacI-like"/>
    <property type="match status" value="1"/>
</dbReference>
<keyword evidence="7" id="KW-1185">Reference proteome</keyword>
<dbReference type="CDD" id="cd01392">
    <property type="entry name" value="HTH_LacI"/>
    <property type="match status" value="1"/>
</dbReference>
<dbReference type="SUPFAM" id="SSF47413">
    <property type="entry name" value="lambda repressor-like DNA-binding domains"/>
    <property type="match status" value="1"/>
</dbReference>
<organism evidence="6 7">
    <name type="scientific">Pseudotabrizicola algicola</name>
    <dbReference type="NCBI Taxonomy" id="2709381"/>
    <lineage>
        <taxon>Bacteria</taxon>
        <taxon>Pseudomonadati</taxon>
        <taxon>Pseudomonadota</taxon>
        <taxon>Alphaproteobacteria</taxon>
        <taxon>Rhodobacterales</taxon>
        <taxon>Paracoccaceae</taxon>
        <taxon>Pseudotabrizicola</taxon>
    </lineage>
</organism>
<gene>
    <name evidence="6" type="ORF">G3572_20625</name>
</gene>
<dbReference type="RefSeq" id="WP_164615399.1">
    <property type="nucleotide sequence ID" value="NZ_JAAIKE010000014.1"/>
</dbReference>
<accession>A0A6B3RTS4</accession>
<dbReference type="InterPro" id="IPR010982">
    <property type="entry name" value="Lambda_DNA-bd_dom_sf"/>
</dbReference>
<evidence type="ECO:0000313" key="6">
    <source>
        <dbReference type="EMBL" id="NEX48606.1"/>
    </source>
</evidence>
<dbReference type="InterPro" id="IPR028082">
    <property type="entry name" value="Peripla_BP_I"/>
</dbReference>
<evidence type="ECO:0000256" key="1">
    <source>
        <dbReference type="ARBA" id="ARBA00023015"/>
    </source>
</evidence>
<sequence>MDNEPSEERRSTRLRKGSGSIGIRDVAERAGVSTATVSRAFNAPKSVSETIRRKVTEAANALAYIPHNAARALSSQRSRNIGIVIPTIQNSIFATQVESLQQRAAGLGYNLLVALAGFNRDIEAEKIQQLVRTGVDGIMLIGADHRAEVYRLLQSRDIAYVNTSVFNATSPHPNVGFNNAEAMSRIAKYLISIGHLKICVISGDVVESDRARLRLEGIRNAMKSAGLPLPDEQIRICAYEMSASRQACRDLLNRTPDATAIMCHNDVQAFGALLELQSLGLRVPEDISVTGFDDLEWARHLSPALTTVRVPWGKMAELAAEVLVAQLNGSEFPQATLLDFDLVVRDSTAPPRPRP</sequence>